<dbReference type="GO" id="GO:0019464">
    <property type="term" value="P:glycine decarboxylation via glycine cleavage system"/>
    <property type="evidence" value="ECO:0007669"/>
    <property type="project" value="UniProtKB-UniRule"/>
</dbReference>
<dbReference type="PANTHER" id="PTHR42806">
    <property type="entry name" value="GLYCINE CLEAVAGE SYSTEM P-PROTEIN"/>
    <property type="match status" value="1"/>
</dbReference>
<evidence type="ECO:0000313" key="6">
    <source>
        <dbReference type="EMBL" id="SDF35878.1"/>
    </source>
</evidence>
<protein>
    <recommendedName>
        <fullName evidence="4">Probable glycine dehydrogenase (decarboxylating) subunit 1</fullName>
        <ecNumber evidence="4">1.4.4.2</ecNumber>
    </recommendedName>
    <alternativeName>
        <fullName evidence="4">Glycine cleavage system P-protein subunit 1</fullName>
    </alternativeName>
    <alternativeName>
        <fullName evidence="4">Glycine decarboxylase subunit 1</fullName>
    </alternativeName>
    <alternativeName>
        <fullName evidence="4">Glycine dehydrogenase (aminomethyl-transferring) subunit 1</fullName>
    </alternativeName>
</protein>
<evidence type="ECO:0000256" key="4">
    <source>
        <dbReference type="HAMAP-Rule" id="MF_00712"/>
    </source>
</evidence>
<dbReference type="PANTHER" id="PTHR42806:SF1">
    <property type="entry name" value="GLYCINE DEHYDROGENASE (DECARBOXYLATING)"/>
    <property type="match status" value="1"/>
</dbReference>
<dbReference type="EMBL" id="FNBU01000008">
    <property type="protein sequence ID" value="SDF35878.1"/>
    <property type="molecule type" value="Genomic_DNA"/>
</dbReference>
<dbReference type="NCBIfam" id="NF001696">
    <property type="entry name" value="PRK00451.1"/>
    <property type="match status" value="1"/>
</dbReference>
<evidence type="ECO:0000313" key="7">
    <source>
        <dbReference type="Proteomes" id="UP000243333"/>
    </source>
</evidence>
<dbReference type="STRING" id="1123285.SAMN05660235_01304"/>
<dbReference type="RefSeq" id="WP_093689234.1">
    <property type="nucleotide sequence ID" value="NZ_FNBU01000008.1"/>
</dbReference>
<evidence type="ECO:0000256" key="1">
    <source>
        <dbReference type="ARBA" id="ARBA00003788"/>
    </source>
</evidence>
<name>A0A1G7KF38_9FIRM</name>
<reference evidence="7" key="1">
    <citation type="submission" date="2016-10" db="EMBL/GenBank/DDBJ databases">
        <authorList>
            <person name="Varghese N."/>
            <person name="Submissions S."/>
        </authorList>
    </citation>
    <scope>NUCLEOTIDE SEQUENCE [LARGE SCALE GENOMIC DNA]</scope>
    <source>
        <strain evidence="7">DSM 23256</strain>
    </source>
</reference>
<dbReference type="HAMAP" id="MF_00712">
    <property type="entry name" value="GcvPA"/>
    <property type="match status" value="1"/>
</dbReference>
<comment type="similarity">
    <text evidence="4">Belongs to the GcvP family. N-terminal subunit subfamily.</text>
</comment>
<dbReference type="GO" id="GO:0009116">
    <property type="term" value="P:nucleoside metabolic process"/>
    <property type="evidence" value="ECO:0007669"/>
    <property type="project" value="InterPro"/>
</dbReference>
<dbReference type="PIRSF" id="PIRSF006815">
    <property type="entry name" value="GcvPA"/>
    <property type="match status" value="1"/>
</dbReference>
<evidence type="ECO:0000259" key="5">
    <source>
        <dbReference type="Pfam" id="PF02347"/>
    </source>
</evidence>
<dbReference type="InterPro" id="IPR049315">
    <property type="entry name" value="GDC-P_N"/>
</dbReference>
<accession>A0A1G7KF38</accession>
<dbReference type="Pfam" id="PF02347">
    <property type="entry name" value="GDC-P"/>
    <property type="match status" value="1"/>
</dbReference>
<dbReference type="CDD" id="cd00613">
    <property type="entry name" value="GDC-P"/>
    <property type="match status" value="1"/>
</dbReference>
<keyword evidence="7" id="KW-1185">Reference proteome</keyword>
<dbReference type="Gene3D" id="3.90.1150.10">
    <property type="entry name" value="Aspartate Aminotransferase, domain 1"/>
    <property type="match status" value="1"/>
</dbReference>
<dbReference type="InterPro" id="IPR023010">
    <property type="entry name" value="GcvPA"/>
</dbReference>
<evidence type="ECO:0000256" key="3">
    <source>
        <dbReference type="ARBA" id="ARBA00049026"/>
    </source>
</evidence>
<dbReference type="OrthoDB" id="9771867at2"/>
<dbReference type="EC" id="1.4.4.2" evidence="4"/>
<comment type="function">
    <text evidence="1 4">The glycine cleavage system catalyzes the degradation of glycine. The P protein binds the alpha-amino group of glycine through its pyridoxal phosphate cofactor; CO(2) is released and the remaining methylamine moiety is then transferred to the lipoamide cofactor of the H protein.</text>
</comment>
<dbReference type="AlphaFoldDB" id="A0A1G7KF38"/>
<dbReference type="InterPro" id="IPR015424">
    <property type="entry name" value="PyrdxlP-dep_Trfase"/>
</dbReference>
<dbReference type="SUPFAM" id="SSF53383">
    <property type="entry name" value="PLP-dependent transferases"/>
    <property type="match status" value="1"/>
</dbReference>
<feature type="domain" description="Glycine cleavage system P-protein N-terminal" evidence="5">
    <location>
        <begin position="5"/>
        <end position="445"/>
    </location>
</feature>
<dbReference type="Gene3D" id="3.40.640.10">
    <property type="entry name" value="Type I PLP-dependent aspartate aminotransferase-like (Major domain)"/>
    <property type="match status" value="1"/>
</dbReference>
<keyword evidence="2 4" id="KW-0560">Oxidoreductase</keyword>
<dbReference type="InterPro" id="IPR015421">
    <property type="entry name" value="PyrdxlP-dep_Trfase_major"/>
</dbReference>
<organism evidence="6 7">
    <name type="scientific">Sporolituus thermophilus DSM 23256</name>
    <dbReference type="NCBI Taxonomy" id="1123285"/>
    <lineage>
        <taxon>Bacteria</taxon>
        <taxon>Bacillati</taxon>
        <taxon>Bacillota</taxon>
        <taxon>Negativicutes</taxon>
        <taxon>Selenomonadales</taxon>
        <taxon>Sporomusaceae</taxon>
        <taxon>Sporolituus</taxon>
    </lineage>
</organism>
<sequence>MAGRHYLPNTDADRQAMLAAIGVSSVDELFQDIPPAVRLGRPLDLPPALSELEVLRLMQQRAAENVHVGQMPCFLGAGAYDHFIPAVVSHLAGRAEFYTAYTQYQPEISQGGLQALWEYQSYICELTGLDVANASLYDGATALAEAMNMACGVTGRSKVVVSAGIHPFYRRVLATYARDLGFEIVTVPTVDGQTDRAALKAAVNTEVAALLMQNPNFYGVVEDMEGLAELVHGNGGLLVACVNPISLAVLKPPGAYGADAAVGEGQPLGLGLNFGGPYLGFMAVREKYMRRMPGRIVGQTTDLEGKRGFVLTLQAREQHIRREKAYSNICSNEGLCAITAAIYLSALGKQGLAKVARLCLQKAHYAAGRIASLPGYRLAYTAPFFHEFVVETPLPAAEINARLQEKGIIGGLDLATVEEGPANRMLLCVTEKRTKAEIDALVAVLEGIK</sequence>
<comment type="catalytic activity">
    <reaction evidence="3 4">
        <text>N(6)-[(R)-lipoyl]-L-lysyl-[glycine-cleavage complex H protein] + glycine + H(+) = N(6)-[(R)-S(8)-aminomethyldihydrolipoyl]-L-lysyl-[glycine-cleavage complex H protein] + CO2</text>
        <dbReference type="Rhea" id="RHEA:24304"/>
        <dbReference type="Rhea" id="RHEA-COMP:10494"/>
        <dbReference type="Rhea" id="RHEA-COMP:10495"/>
        <dbReference type="ChEBI" id="CHEBI:15378"/>
        <dbReference type="ChEBI" id="CHEBI:16526"/>
        <dbReference type="ChEBI" id="CHEBI:57305"/>
        <dbReference type="ChEBI" id="CHEBI:83099"/>
        <dbReference type="ChEBI" id="CHEBI:83143"/>
        <dbReference type="EC" id="1.4.4.2"/>
    </reaction>
</comment>
<evidence type="ECO:0000256" key="2">
    <source>
        <dbReference type="ARBA" id="ARBA00023002"/>
    </source>
</evidence>
<dbReference type="GO" id="GO:0004375">
    <property type="term" value="F:glycine dehydrogenase (decarboxylating) activity"/>
    <property type="evidence" value="ECO:0007669"/>
    <property type="project" value="UniProtKB-EC"/>
</dbReference>
<comment type="subunit">
    <text evidence="4">The glycine cleavage system is composed of four proteins: P, T, L and H. In this organism, the P 'protein' is a heterodimer of two subunits.</text>
</comment>
<dbReference type="InterPro" id="IPR015422">
    <property type="entry name" value="PyrdxlP-dep_Trfase_small"/>
</dbReference>
<proteinExistence type="inferred from homology"/>
<gene>
    <name evidence="4" type="primary">gcvPA</name>
    <name evidence="6" type="ORF">SAMN05660235_01304</name>
</gene>
<dbReference type="Proteomes" id="UP000243333">
    <property type="component" value="Unassembled WGS sequence"/>
</dbReference>
<dbReference type="InterPro" id="IPR020581">
    <property type="entry name" value="GDC_P"/>
</dbReference>